<dbReference type="AlphaFoldDB" id="A0A150KZK3"/>
<dbReference type="GO" id="GO:0016020">
    <property type="term" value="C:membrane"/>
    <property type="evidence" value="ECO:0007669"/>
    <property type="project" value="InterPro"/>
</dbReference>
<dbReference type="InterPro" id="IPR005496">
    <property type="entry name" value="Integral_membrane_TerC"/>
</dbReference>
<protein>
    <recommendedName>
        <fullName evidence="4">Tellurium resistance protein TerC</fullName>
    </recommendedName>
</protein>
<keyword evidence="1" id="KW-1133">Transmembrane helix</keyword>
<reference evidence="2 3" key="1">
    <citation type="submission" date="2016-01" db="EMBL/GenBank/DDBJ databases">
        <title>Genome Sequences of Twelve Sporeforming Bacillus Species Isolated from Foods.</title>
        <authorList>
            <person name="Berendsen E.M."/>
            <person name="Wells-Bennik M.H."/>
            <person name="Krawcyk A.O."/>
            <person name="De Jong A."/>
            <person name="Holsappel S."/>
            <person name="Eijlander R.T."/>
            <person name="Kuipers O.P."/>
        </authorList>
    </citation>
    <scope>NUCLEOTIDE SEQUENCE [LARGE SCALE GENOMIC DNA]</scope>
    <source>
        <strain evidence="2 3">B4102</strain>
    </source>
</reference>
<feature type="transmembrane region" description="Helical" evidence="1">
    <location>
        <begin position="190"/>
        <end position="212"/>
    </location>
</feature>
<dbReference type="Proteomes" id="UP000075666">
    <property type="component" value="Unassembled WGS sequence"/>
</dbReference>
<proteinExistence type="predicted"/>
<comment type="caution">
    <text evidence="2">The sequence shown here is derived from an EMBL/GenBank/DDBJ whole genome shotgun (WGS) entry which is preliminary data.</text>
</comment>
<dbReference type="PATRIC" id="fig|46224.3.peg.3183"/>
<evidence type="ECO:0000256" key="1">
    <source>
        <dbReference type="SAM" id="Phobius"/>
    </source>
</evidence>
<keyword evidence="3" id="KW-1185">Reference proteome</keyword>
<feature type="transmembrane region" description="Helical" evidence="1">
    <location>
        <begin position="257"/>
        <end position="280"/>
    </location>
</feature>
<dbReference type="Pfam" id="PF03741">
    <property type="entry name" value="TerC"/>
    <property type="match status" value="1"/>
</dbReference>
<feature type="transmembrane region" description="Helical" evidence="1">
    <location>
        <begin position="219"/>
        <end position="237"/>
    </location>
</feature>
<dbReference type="STRING" id="46224.B4102_3207"/>
<sequence>MRFYDPQTDFYASQIQLYDPQTEKLTSDRLYFFLNLLNTYKLMLSNKKISSLIIQKKRGDRVHDFFKVFFINLVCDIDNMLILGAILRRHSYLNMTIPAAIVLTFMRTVYVILINEGLSGVPLFQLLTGLILLFIAFKVVTMTISGEDLLSRNSTRSPKSTVKILLLLMGTDFLISLDSVFVISGISQTIFPVATGIFGSLMISLLFMSIIIRLAKAFFWINIIAGGFIAQNAMIGMSKDPWLADWISQINQSFPNVNIVNIAANGAVILIVVIGVYSYIKHHRIIIER</sequence>
<evidence type="ECO:0000313" key="2">
    <source>
        <dbReference type="EMBL" id="KYD05483.1"/>
    </source>
</evidence>
<organism evidence="2 3">
    <name type="scientific">Heyndrickxia sporothermodurans</name>
    <dbReference type="NCBI Taxonomy" id="46224"/>
    <lineage>
        <taxon>Bacteria</taxon>
        <taxon>Bacillati</taxon>
        <taxon>Bacillota</taxon>
        <taxon>Bacilli</taxon>
        <taxon>Bacillales</taxon>
        <taxon>Bacillaceae</taxon>
        <taxon>Heyndrickxia</taxon>
    </lineage>
</organism>
<accession>A0A150KZK3</accession>
<name>A0A150KZK3_9BACI</name>
<feature type="transmembrane region" description="Helical" evidence="1">
    <location>
        <begin position="92"/>
        <end position="114"/>
    </location>
</feature>
<gene>
    <name evidence="2" type="ORF">B4102_3207</name>
</gene>
<keyword evidence="1" id="KW-0472">Membrane</keyword>
<evidence type="ECO:0000313" key="3">
    <source>
        <dbReference type="Proteomes" id="UP000075666"/>
    </source>
</evidence>
<feature type="transmembrane region" description="Helical" evidence="1">
    <location>
        <begin position="126"/>
        <end position="144"/>
    </location>
</feature>
<evidence type="ECO:0008006" key="4">
    <source>
        <dbReference type="Google" id="ProtNLM"/>
    </source>
</evidence>
<feature type="transmembrane region" description="Helical" evidence="1">
    <location>
        <begin position="164"/>
        <end position="184"/>
    </location>
</feature>
<dbReference type="EMBL" id="LQYN01000056">
    <property type="protein sequence ID" value="KYD05483.1"/>
    <property type="molecule type" value="Genomic_DNA"/>
</dbReference>
<keyword evidence="1" id="KW-0812">Transmembrane</keyword>